<gene>
    <name evidence="2" type="ORF">SAMN05216302_102413</name>
</gene>
<dbReference type="AlphaFoldDB" id="A0A1I4DYJ1"/>
<dbReference type="STRING" id="52441.SAMN05216302_102413"/>
<evidence type="ECO:0000313" key="3">
    <source>
        <dbReference type="Proteomes" id="UP000199533"/>
    </source>
</evidence>
<evidence type="ECO:0000313" key="2">
    <source>
        <dbReference type="EMBL" id="SFK98009.1"/>
    </source>
</evidence>
<organism evidence="2 3">
    <name type="scientific">Nitrosomonas aestuarii</name>
    <dbReference type="NCBI Taxonomy" id="52441"/>
    <lineage>
        <taxon>Bacteria</taxon>
        <taxon>Pseudomonadati</taxon>
        <taxon>Pseudomonadota</taxon>
        <taxon>Betaproteobacteria</taxon>
        <taxon>Nitrosomonadales</taxon>
        <taxon>Nitrosomonadaceae</taxon>
        <taxon>Nitrosomonas</taxon>
    </lineage>
</organism>
<sequence>MTGKRNKHLRVPVSTEEEQTIKRKAQDTGLPVARYMRLVSQGYMVQSTIDLCQVEKLLKINGDLGRAGGLLKLWLSDDKRAAGMDRKAIFGVLQEIKETQGLMSRVLKRVVTKG</sequence>
<protein>
    <recommendedName>
        <fullName evidence="4">Conjugal transfer relaxosome component TraJ</fullName>
    </recommendedName>
</protein>
<dbReference type="Proteomes" id="UP000199533">
    <property type="component" value="Unassembled WGS sequence"/>
</dbReference>
<feature type="compositionally biased region" description="Basic residues" evidence="1">
    <location>
        <begin position="1"/>
        <end position="10"/>
    </location>
</feature>
<evidence type="ECO:0008006" key="4">
    <source>
        <dbReference type="Google" id="ProtNLM"/>
    </source>
</evidence>
<accession>A0A1I4DYJ1</accession>
<dbReference type="Pfam" id="PF21983">
    <property type="entry name" value="NikA-like"/>
    <property type="match status" value="1"/>
</dbReference>
<keyword evidence="3" id="KW-1185">Reference proteome</keyword>
<name>A0A1I4DYJ1_9PROT</name>
<dbReference type="EMBL" id="FOSP01000024">
    <property type="protein sequence ID" value="SFK98009.1"/>
    <property type="molecule type" value="Genomic_DNA"/>
</dbReference>
<evidence type="ECO:0000256" key="1">
    <source>
        <dbReference type="SAM" id="MobiDB-lite"/>
    </source>
</evidence>
<dbReference type="OrthoDB" id="8966807at2"/>
<dbReference type="NCBIfam" id="NF010451">
    <property type="entry name" value="PRK13877.1"/>
    <property type="match status" value="1"/>
</dbReference>
<feature type="region of interest" description="Disordered" evidence="1">
    <location>
        <begin position="1"/>
        <end position="22"/>
    </location>
</feature>
<proteinExistence type="predicted"/>
<dbReference type="RefSeq" id="WP_090701189.1">
    <property type="nucleotide sequence ID" value="NZ_FOSP01000024.1"/>
</dbReference>
<dbReference type="InterPro" id="IPR053842">
    <property type="entry name" value="NikA-like"/>
</dbReference>
<reference evidence="3" key="1">
    <citation type="submission" date="2016-10" db="EMBL/GenBank/DDBJ databases">
        <authorList>
            <person name="Varghese N."/>
            <person name="Submissions S."/>
        </authorList>
    </citation>
    <scope>NUCLEOTIDE SEQUENCE [LARGE SCALE GENOMIC DNA]</scope>
    <source>
        <strain evidence="3">Nm69</strain>
    </source>
</reference>